<sequence>MGIDLEKLDRALDRVLDAAVDSALWSVFLEEVTEATGSYAASIVRFDRLSPSTTLVTRNIASASEEYYQSGWPSSDWNLHARNLLARDGIARTQQFTPPEFLEKHDFFRFMGKHALRYSCMIEWHAVPHEMLCLGLHRTPDQEPYSDEEAAILLGIRERLMVGARMAYRISQNRVSGTISGLDIARIAAIFFDPLGRITHVNKAALPLLDRDLRVVDQELRSFDDAETAQIRRAIRSVLNHEGSVGSEHVEGVAIVRKEQPSLFLRIQRIAGEIDLFAHSAGLCVIEIPEQQRTAQPDTLRKAFGLTEQEALIAVRLCEGLSLREISEATERSYETVRTHMKSILQKTGTSRQGELIALVAKMKMYESNAA</sequence>
<gene>
    <name evidence="5" type="ORF">GCM10011385_10980</name>
</gene>
<keyword evidence="1" id="KW-0805">Transcription regulation</keyword>
<evidence type="ECO:0000256" key="3">
    <source>
        <dbReference type="ARBA" id="ARBA00023163"/>
    </source>
</evidence>
<dbReference type="PANTHER" id="PTHR44688:SF16">
    <property type="entry name" value="DNA-BINDING TRANSCRIPTIONAL ACTIVATOR DEVR_DOSR"/>
    <property type="match status" value="1"/>
</dbReference>
<accession>A0A916RKT0</accession>
<reference evidence="5" key="1">
    <citation type="journal article" date="2014" name="Int. J. Syst. Evol. Microbiol.">
        <title>Complete genome sequence of Corynebacterium casei LMG S-19264T (=DSM 44701T), isolated from a smear-ripened cheese.</title>
        <authorList>
            <consortium name="US DOE Joint Genome Institute (JGI-PGF)"/>
            <person name="Walter F."/>
            <person name="Albersmeier A."/>
            <person name="Kalinowski J."/>
            <person name="Ruckert C."/>
        </authorList>
    </citation>
    <scope>NUCLEOTIDE SEQUENCE</scope>
    <source>
        <strain evidence="5">CGMCC 1.15320</strain>
    </source>
</reference>
<keyword evidence="6" id="KW-1185">Reference proteome</keyword>
<dbReference type="Gene3D" id="1.10.10.10">
    <property type="entry name" value="Winged helix-like DNA-binding domain superfamily/Winged helix DNA-binding domain"/>
    <property type="match status" value="1"/>
</dbReference>
<dbReference type="RefSeq" id="WP_188719938.1">
    <property type="nucleotide sequence ID" value="NZ_BMIF01000002.1"/>
</dbReference>
<name>A0A916RKT0_9HYPH</name>
<dbReference type="GO" id="GO:0006355">
    <property type="term" value="P:regulation of DNA-templated transcription"/>
    <property type="evidence" value="ECO:0007669"/>
    <property type="project" value="InterPro"/>
</dbReference>
<evidence type="ECO:0000313" key="6">
    <source>
        <dbReference type="Proteomes" id="UP000636264"/>
    </source>
</evidence>
<feature type="domain" description="HTH luxR-type" evidence="4">
    <location>
        <begin position="299"/>
        <end position="364"/>
    </location>
</feature>
<dbReference type="EMBL" id="BMIF01000002">
    <property type="protein sequence ID" value="GGA59081.1"/>
    <property type="molecule type" value="Genomic_DNA"/>
</dbReference>
<keyword evidence="2" id="KW-0238">DNA-binding</keyword>
<dbReference type="GO" id="GO:0003677">
    <property type="term" value="F:DNA binding"/>
    <property type="evidence" value="ECO:0007669"/>
    <property type="project" value="UniProtKB-KW"/>
</dbReference>
<evidence type="ECO:0000259" key="4">
    <source>
        <dbReference type="PROSITE" id="PS50043"/>
    </source>
</evidence>
<dbReference type="PANTHER" id="PTHR44688">
    <property type="entry name" value="DNA-BINDING TRANSCRIPTIONAL ACTIVATOR DEVR_DOSR"/>
    <property type="match status" value="1"/>
</dbReference>
<dbReference type="InterPro" id="IPR016032">
    <property type="entry name" value="Sig_transdc_resp-reg_C-effctor"/>
</dbReference>
<dbReference type="InterPro" id="IPR036388">
    <property type="entry name" value="WH-like_DNA-bd_sf"/>
</dbReference>
<evidence type="ECO:0000256" key="1">
    <source>
        <dbReference type="ARBA" id="ARBA00023015"/>
    </source>
</evidence>
<comment type="caution">
    <text evidence="5">The sequence shown here is derived from an EMBL/GenBank/DDBJ whole genome shotgun (WGS) entry which is preliminary data.</text>
</comment>
<proteinExistence type="predicted"/>
<dbReference type="PROSITE" id="PS50043">
    <property type="entry name" value="HTH_LUXR_2"/>
    <property type="match status" value="1"/>
</dbReference>
<evidence type="ECO:0000313" key="5">
    <source>
        <dbReference type="EMBL" id="GGA59081.1"/>
    </source>
</evidence>
<dbReference type="Pfam" id="PF00196">
    <property type="entry name" value="GerE"/>
    <property type="match status" value="1"/>
</dbReference>
<reference evidence="5" key="2">
    <citation type="submission" date="2020-09" db="EMBL/GenBank/DDBJ databases">
        <authorList>
            <person name="Sun Q."/>
            <person name="Zhou Y."/>
        </authorList>
    </citation>
    <scope>NUCLEOTIDE SEQUENCE</scope>
    <source>
        <strain evidence="5">CGMCC 1.15320</strain>
    </source>
</reference>
<protein>
    <recommendedName>
        <fullName evidence="4">HTH luxR-type domain-containing protein</fullName>
    </recommendedName>
</protein>
<dbReference type="AlphaFoldDB" id="A0A916RKT0"/>
<dbReference type="Proteomes" id="UP000636264">
    <property type="component" value="Unassembled WGS sequence"/>
</dbReference>
<dbReference type="SUPFAM" id="SSF46894">
    <property type="entry name" value="C-terminal effector domain of the bipartite response regulators"/>
    <property type="match status" value="1"/>
</dbReference>
<evidence type="ECO:0000256" key="2">
    <source>
        <dbReference type="ARBA" id="ARBA00023125"/>
    </source>
</evidence>
<dbReference type="SMART" id="SM00421">
    <property type="entry name" value="HTH_LUXR"/>
    <property type="match status" value="1"/>
</dbReference>
<organism evidence="5 6">
    <name type="scientific">Nitratireductor aestuarii</name>
    <dbReference type="NCBI Taxonomy" id="1735103"/>
    <lineage>
        <taxon>Bacteria</taxon>
        <taxon>Pseudomonadati</taxon>
        <taxon>Pseudomonadota</taxon>
        <taxon>Alphaproteobacteria</taxon>
        <taxon>Hyphomicrobiales</taxon>
        <taxon>Phyllobacteriaceae</taxon>
        <taxon>Nitratireductor</taxon>
    </lineage>
</organism>
<dbReference type="InterPro" id="IPR000792">
    <property type="entry name" value="Tscrpt_reg_LuxR_C"/>
</dbReference>
<keyword evidence="3" id="KW-0804">Transcription</keyword>
<dbReference type="CDD" id="cd06170">
    <property type="entry name" value="LuxR_C_like"/>
    <property type="match status" value="1"/>
</dbReference>